<organism evidence="1 2">
    <name type="scientific">Diphasiastrum complanatum</name>
    <name type="common">Issler's clubmoss</name>
    <name type="synonym">Lycopodium complanatum</name>
    <dbReference type="NCBI Taxonomy" id="34168"/>
    <lineage>
        <taxon>Eukaryota</taxon>
        <taxon>Viridiplantae</taxon>
        <taxon>Streptophyta</taxon>
        <taxon>Embryophyta</taxon>
        <taxon>Tracheophyta</taxon>
        <taxon>Lycopodiopsida</taxon>
        <taxon>Lycopodiales</taxon>
        <taxon>Lycopodiaceae</taxon>
        <taxon>Lycopodioideae</taxon>
        <taxon>Diphasiastrum</taxon>
    </lineage>
</organism>
<evidence type="ECO:0000313" key="2">
    <source>
        <dbReference type="Proteomes" id="UP001162992"/>
    </source>
</evidence>
<comment type="caution">
    <text evidence="1">The sequence shown here is derived from an EMBL/GenBank/DDBJ whole genome shotgun (WGS) entry which is preliminary data.</text>
</comment>
<sequence>MQPDKTLNMTEAWQQCGRNPRKRSLSFGCSRAPEGSSESNNSSAAGRSTTSESAIAIGDSARSSSVRQYVRSKTPRLRWTPDLHECFIRAVERLGGQDRATPKLVLQQMNVKGLTIAHVKSHLQMYRSMKSDEDADYNYSQLQQKGDHKSLPDATLLHPPWITFQQTRNYDKLNQKESSYSQNFLKLFRRPTQLSSDLRSSIRMDDTMPSWFEAKQSNRSSDGLLQHMINTAERNRNGSSQEHDGFLQNHPTVLGQSGPNAFDRFLARDNILALPVAKLKDVNQTKSAPNSCSTLIQFDQVLRSSISPTEEQTVSAESVTWPVNYPEYGTFNFLRDQRVNFEHLNDRHIANQQAMSRKGPGSMLAHEVCVQDHCTMQSAQKQIERKLSLSLAPNSNSNAAAWQNCLKLSPENQEFASIEISRDLEHHAPKAISLELTMSIGDA</sequence>
<reference evidence="2" key="1">
    <citation type="journal article" date="2024" name="Proc. Natl. Acad. Sci. U.S.A.">
        <title>Extraordinary preservation of gene collinearity over three hundred million years revealed in homosporous lycophytes.</title>
        <authorList>
            <person name="Li C."/>
            <person name="Wickell D."/>
            <person name="Kuo L.Y."/>
            <person name="Chen X."/>
            <person name="Nie B."/>
            <person name="Liao X."/>
            <person name="Peng D."/>
            <person name="Ji J."/>
            <person name="Jenkins J."/>
            <person name="Williams M."/>
            <person name="Shu S."/>
            <person name="Plott C."/>
            <person name="Barry K."/>
            <person name="Rajasekar S."/>
            <person name="Grimwood J."/>
            <person name="Han X."/>
            <person name="Sun S."/>
            <person name="Hou Z."/>
            <person name="He W."/>
            <person name="Dai G."/>
            <person name="Sun C."/>
            <person name="Schmutz J."/>
            <person name="Leebens-Mack J.H."/>
            <person name="Li F.W."/>
            <person name="Wang L."/>
        </authorList>
    </citation>
    <scope>NUCLEOTIDE SEQUENCE [LARGE SCALE GENOMIC DNA]</scope>
    <source>
        <strain evidence="2">cv. PW_Plant_1</strain>
    </source>
</reference>
<keyword evidence="2" id="KW-1185">Reference proteome</keyword>
<dbReference type="EMBL" id="CM055093">
    <property type="protein sequence ID" value="KAJ7566151.1"/>
    <property type="molecule type" value="Genomic_DNA"/>
</dbReference>
<name>A0ACC2EIB3_DIPCM</name>
<dbReference type="Proteomes" id="UP001162992">
    <property type="component" value="Chromosome 2"/>
</dbReference>
<gene>
    <name evidence="1" type="ORF">O6H91_02G090300</name>
</gene>
<accession>A0ACC2EIB3</accession>
<protein>
    <submittedName>
        <fullName evidence="1">Uncharacterized protein</fullName>
    </submittedName>
</protein>
<evidence type="ECO:0000313" key="1">
    <source>
        <dbReference type="EMBL" id="KAJ7566151.1"/>
    </source>
</evidence>
<proteinExistence type="predicted"/>